<feature type="transmembrane region" description="Helical" evidence="1">
    <location>
        <begin position="27"/>
        <end position="50"/>
    </location>
</feature>
<name>A0A927F4Y0_9ACTN</name>
<keyword evidence="1" id="KW-0812">Transmembrane</keyword>
<keyword evidence="1" id="KW-1133">Transmembrane helix</keyword>
<dbReference type="RefSeq" id="WP_191211671.1">
    <property type="nucleotide sequence ID" value="NZ_BAABKL010000001.1"/>
</dbReference>
<comment type="caution">
    <text evidence="2">The sequence shown here is derived from an EMBL/GenBank/DDBJ whole genome shotgun (WGS) entry which is preliminary data.</text>
</comment>
<reference evidence="2" key="1">
    <citation type="submission" date="2020-09" db="EMBL/GenBank/DDBJ databases">
        <title>Secondary metabolite and genome analysis of marine Streptomyces chumphonensis KK1-2T.</title>
        <authorList>
            <person name="Phongsopitanun W."/>
            <person name="Kanchanasin P."/>
            <person name="Pittayakhajonwut P."/>
            <person name="Suwanborirux K."/>
            <person name="Tanasupawat S."/>
        </authorList>
    </citation>
    <scope>NUCLEOTIDE SEQUENCE</scope>
    <source>
        <strain evidence="2">KK1-2</strain>
    </source>
</reference>
<dbReference type="AlphaFoldDB" id="A0A927F4Y0"/>
<proteinExistence type="predicted"/>
<accession>A0A927F4Y0</accession>
<evidence type="ECO:0000313" key="3">
    <source>
        <dbReference type="Proteomes" id="UP000632289"/>
    </source>
</evidence>
<keyword evidence="3" id="KW-1185">Reference proteome</keyword>
<dbReference type="EMBL" id="JACXYU010000016">
    <property type="protein sequence ID" value="MBD3934371.1"/>
    <property type="molecule type" value="Genomic_DNA"/>
</dbReference>
<dbReference type="Proteomes" id="UP000632289">
    <property type="component" value="Unassembled WGS sequence"/>
</dbReference>
<sequence length="146" mass="15666">MYPQQPQHPPIAPVPYPPAPPRKRTGLVLAALAAGLVLGAGAVGTVWAVVANDTPSDARADAEAACGALDRFDPDLLLDEGPDGLTHNYRWSSAMTLAQGAAEADARYRPLAERLLKARDAFHREFELSGEAMDHLDEARRLCAEL</sequence>
<organism evidence="2 3">
    <name type="scientific">Streptomyces chumphonensis</name>
    <dbReference type="NCBI Taxonomy" id="1214925"/>
    <lineage>
        <taxon>Bacteria</taxon>
        <taxon>Bacillati</taxon>
        <taxon>Actinomycetota</taxon>
        <taxon>Actinomycetes</taxon>
        <taxon>Kitasatosporales</taxon>
        <taxon>Streptomycetaceae</taxon>
        <taxon>Streptomyces</taxon>
    </lineage>
</organism>
<evidence type="ECO:0000313" key="2">
    <source>
        <dbReference type="EMBL" id="MBD3934371.1"/>
    </source>
</evidence>
<evidence type="ECO:0000256" key="1">
    <source>
        <dbReference type="SAM" id="Phobius"/>
    </source>
</evidence>
<gene>
    <name evidence="2" type="ORF">IF129_22765</name>
</gene>
<protein>
    <submittedName>
        <fullName evidence="2">Uncharacterized protein</fullName>
    </submittedName>
</protein>
<keyword evidence="1" id="KW-0472">Membrane</keyword>